<organism evidence="2 3">
    <name type="scientific">Diaphorina citri</name>
    <name type="common">Asian citrus psyllid</name>
    <dbReference type="NCBI Taxonomy" id="121845"/>
    <lineage>
        <taxon>Eukaryota</taxon>
        <taxon>Metazoa</taxon>
        <taxon>Ecdysozoa</taxon>
        <taxon>Arthropoda</taxon>
        <taxon>Hexapoda</taxon>
        <taxon>Insecta</taxon>
        <taxon>Pterygota</taxon>
        <taxon>Neoptera</taxon>
        <taxon>Paraneoptera</taxon>
        <taxon>Hemiptera</taxon>
        <taxon>Sternorrhyncha</taxon>
        <taxon>Psylloidea</taxon>
        <taxon>Psyllidae</taxon>
        <taxon>Diaphorininae</taxon>
        <taxon>Diaphorina</taxon>
    </lineage>
</organism>
<feature type="compositionally biased region" description="Low complexity" evidence="1">
    <location>
        <begin position="17"/>
        <end position="26"/>
    </location>
</feature>
<keyword evidence="2" id="KW-1185">Reference proteome</keyword>
<dbReference type="Proteomes" id="UP000079169">
    <property type="component" value="Unplaced"/>
</dbReference>
<dbReference type="RefSeq" id="XP_008485301.1">
    <property type="nucleotide sequence ID" value="XM_008487079.2"/>
</dbReference>
<gene>
    <name evidence="3" type="primary">LOC103521975</name>
</gene>
<feature type="region of interest" description="Disordered" evidence="1">
    <location>
        <begin position="1"/>
        <end position="27"/>
    </location>
</feature>
<sequence>MQLISSQVKKTSEQDLSASPSASSSSKWELRACASLHALTSSLPYLVIFVASAEVVLDRLDSETEPARPRPHFAPLCKGLFSPSVFYEGSVPGLMRVFDHVTGEGEEWEELDWLKTT</sequence>
<evidence type="ECO:0000256" key="1">
    <source>
        <dbReference type="SAM" id="MobiDB-lite"/>
    </source>
</evidence>
<dbReference type="AlphaFoldDB" id="A0A1S3DP51"/>
<proteinExistence type="predicted"/>
<reference evidence="3" key="1">
    <citation type="submission" date="2025-08" db="UniProtKB">
        <authorList>
            <consortium name="RefSeq"/>
        </authorList>
    </citation>
    <scope>IDENTIFICATION</scope>
</reference>
<dbReference type="GeneID" id="103521975"/>
<evidence type="ECO:0000313" key="3">
    <source>
        <dbReference type="RefSeq" id="XP_008485301.1"/>
    </source>
</evidence>
<accession>A0A1S3DP51</accession>
<evidence type="ECO:0000313" key="2">
    <source>
        <dbReference type="Proteomes" id="UP000079169"/>
    </source>
</evidence>
<protein>
    <submittedName>
        <fullName evidence="3">Uncharacterized protein LOC103521975</fullName>
    </submittedName>
</protein>
<name>A0A1S3DP51_DIACI</name>
<feature type="non-terminal residue" evidence="3">
    <location>
        <position position="117"/>
    </location>
</feature>
<dbReference type="KEGG" id="dci:103521975"/>
<dbReference type="PaxDb" id="121845-A0A1S3DP51"/>